<feature type="transmembrane region" description="Helical" evidence="1">
    <location>
        <begin position="67"/>
        <end position="88"/>
    </location>
</feature>
<keyword evidence="1" id="KW-0472">Membrane</keyword>
<accession>A0A1M7CSI6</accession>
<dbReference type="STRING" id="1054996.SAMN05444414_1304"/>
<dbReference type="InterPro" id="IPR046737">
    <property type="entry name" value="DUF6629"/>
</dbReference>
<dbReference type="EMBL" id="FRBN01000030">
    <property type="protein sequence ID" value="SHL70196.1"/>
    <property type="molecule type" value="Genomic_DNA"/>
</dbReference>
<dbReference type="Pfam" id="PF20334">
    <property type="entry name" value="DUF6629"/>
    <property type="match status" value="1"/>
</dbReference>
<name>A0A1M7CSI6_9RHOB</name>
<feature type="transmembrane region" description="Helical" evidence="1">
    <location>
        <begin position="32"/>
        <end position="55"/>
    </location>
</feature>
<organism evidence="2 3">
    <name type="scientific">Roseovarius marisflavi</name>
    <dbReference type="NCBI Taxonomy" id="1054996"/>
    <lineage>
        <taxon>Bacteria</taxon>
        <taxon>Pseudomonadati</taxon>
        <taxon>Pseudomonadota</taxon>
        <taxon>Alphaproteobacteria</taxon>
        <taxon>Rhodobacterales</taxon>
        <taxon>Roseobacteraceae</taxon>
        <taxon>Roseovarius</taxon>
    </lineage>
</organism>
<dbReference type="RefSeq" id="WP_073200305.1">
    <property type="nucleotide sequence ID" value="NZ_FRBN01000030.1"/>
</dbReference>
<proteinExistence type="predicted"/>
<keyword evidence="1" id="KW-0812">Transmembrane</keyword>
<gene>
    <name evidence="2" type="ORF">SAMN05444414_1304</name>
</gene>
<sequence length="226" mass="25112">MCFSATASFTLAAVLVPAGVYTITEVRRTNPAWWAFAVFPLVFGIQQVLEGILWLGLAGGNETSVCLASRGFLFFSHFFWLAWVPFAVWTIETDPARRRLVLFMAVVGFFAGLSVFLPAALIEGWLRVEVVQRSLEYKTTLIYEGIIDRSLLRTVYAVIVIGSLLLSSHRLIQVFGGLVAASLVLTYVFYAYAFISVWCFFAAILSVYLAVILGRETSDLHACARD</sequence>
<dbReference type="OrthoDB" id="8441457at2"/>
<feature type="transmembrane region" description="Helical" evidence="1">
    <location>
        <begin position="146"/>
        <end position="167"/>
    </location>
</feature>
<keyword evidence="1" id="KW-1133">Transmembrane helix</keyword>
<evidence type="ECO:0000256" key="1">
    <source>
        <dbReference type="SAM" id="Phobius"/>
    </source>
</evidence>
<keyword evidence="3" id="KW-1185">Reference proteome</keyword>
<reference evidence="3" key="1">
    <citation type="submission" date="2016-11" db="EMBL/GenBank/DDBJ databases">
        <authorList>
            <person name="Varghese N."/>
            <person name="Submissions S."/>
        </authorList>
    </citation>
    <scope>NUCLEOTIDE SEQUENCE [LARGE SCALE GENOMIC DNA]</scope>
    <source>
        <strain evidence="3">DSM 29327</strain>
    </source>
</reference>
<evidence type="ECO:0000313" key="3">
    <source>
        <dbReference type="Proteomes" id="UP000184191"/>
    </source>
</evidence>
<feature type="transmembrane region" description="Helical" evidence="1">
    <location>
        <begin position="100"/>
        <end position="126"/>
    </location>
</feature>
<dbReference type="AlphaFoldDB" id="A0A1M7CSI6"/>
<evidence type="ECO:0000313" key="2">
    <source>
        <dbReference type="EMBL" id="SHL70196.1"/>
    </source>
</evidence>
<dbReference type="Proteomes" id="UP000184191">
    <property type="component" value="Unassembled WGS sequence"/>
</dbReference>
<protein>
    <submittedName>
        <fullName evidence="2">Uncharacterized protein</fullName>
    </submittedName>
</protein>
<feature type="transmembrane region" description="Helical" evidence="1">
    <location>
        <begin position="187"/>
        <end position="211"/>
    </location>
</feature>